<proteinExistence type="predicted"/>
<name>A0A7S0LHY8_9EUKA</name>
<evidence type="ECO:0000313" key="1">
    <source>
        <dbReference type="EMBL" id="CAD8613051.1"/>
    </source>
</evidence>
<dbReference type="EMBL" id="HBEY01034447">
    <property type="protein sequence ID" value="CAD8613051.1"/>
    <property type="molecule type" value="Transcribed_RNA"/>
</dbReference>
<reference evidence="1" key="1">
    <citation type="submission" date="2021-01" db="EMBL/GenBank/DDBJ databases">
        <authorList>
            <person name="Corre E."/>
            <person name="Pelletier E."/>
            <person name="Niang G."/>
            <person name="Scheremetjew M."/>
            <person name="Finn R."/>
            <person name="Kale V."/>
            <person name="Holt S."/>
            <person name="Cochrane G."/>
            <person name="Meng A."/>
            <person name="Brown T."/>
            <person name="Cohen L."/>
        </authorList>
    </citation>
    <scope>NUCLEOTIDE SEQUENCE</scope>
    <source>
        <strain evidence="1">PLY182g</strain>
    </source>
</reference>
<organism evidence="1">
    <name type="scientific">Coccolithus braarudii</name>
    <dbReference type="NCBI Taxonomy" id="221442"/>
    <lineage>
        <taxon>Eukaryota</taxon>
        <taxon>Haptista</taxon>
        <taxon>Haptophyta</taxon>
        <taxon>Prymnesiophyceae</taxon>
        <taxon>Coccolithales</taxon>
        <taxon>Coccolithaceae</taxon>
        <taxon>Coccolithus</taxon>
    </lineage>
</organism>
<gene>
    <name evidence="1" type="ORF">CPEL01642_LOCUS16431</name>
</gene>
<dbReference type="AlphaFoldDB" id="A0A7S0LHY8"/>
<accession>A0A7S0LHY8</accession>
<protein>
    <submittedName>
        <fullName evidence="1">Uncharacterized protein</fullName>
    </submittedName>
</protein>
<sequence length="121" mass="13494">MRASHVDGVSGPLTMLWWLEVHFSELGSSGDTPMADSAGARRPLLCWMGVRWSDASKASLTSDEVREWGRRRAQFPLLIFRVCSGEMMTDSRNEIDSDLARVCTLDPSSSRHAFSSRKAFA</sequence>